<gene>
    <name evidence="2" type="ORF">VKT23_011817</name>
</gene>
<dbReference type="Proteomes" id="UP001498398">
    <property type="component" value="Unassembled WGS sequence"/>
</dbReference>
<name>A0ABR1J848_9AGAR</name>
<organism evidence="2 3">
    <name type="scientific">Marasmiellus scandens</name>
    <dbReference type="NCBI Taxonomy" id="2682957"/>
    <lineage>
        <taxon>Eukaryota</taxon>
        <taxon>Fungi</taxon>
        <taxon>Dikarya</taxon>
        <taxon>Basidiomycota</taxon>
        <taxon>Agaricomycotina</taxon>
        <taxon>Agaricomycetes</taxon>
        <taxon>Agaricomycetidae</taxon>
        <taxon>Agaricales</taxon>
        <taxon>Marasmiineae</taxon>
        <taxon>Omphalotaceae</taxon>
        <taxon>Marasmiellus</taxon>
    </lineage>
</organism>
<protein>
    <submittedName>
        <fullName evidence="2">Uncharacterized protein</fullName>
    </submittedName>
</protein>
<evidence type="ECO:0000256" key="1">
    <source>
        <dbReference type="SAM" id="Phobius"/>
    </source>
</evidence>
<keyword evidence="1" id="KW-0472">Membrane</keyword>
<keyword evidence="1" id="KW-0812">Transmembrane</keyword>
<proteinExistence type="predicted"/>
<evidence type="ECO:0000313" key="2">
    <source>
        <dbReference type="EMBL" id="KAK7453537.1"/>
    </source>
</evidence>
<evidence type="ECO:0000313" key="3">
    <source>
        <dbReference type="Proteomes" id="UP001498398"/>
    </source>
</evidence>
<feature type="transmembrane region" description="Helical" evidence="1">
    <location>
        <begin position="12"/>
        <end position="32"/>
    </location>
</feature>
<keyword evidence="1" id="KW-1133">Transmembrane helix</keyword>
<reference evidence="2 3" key="1">
    <citation type="submission" date="2024-01" db="EMBL/GenBank/DDBJ databases">
        <title>A draft genome for the cacao thread blight pathogen Marasmiellus scandens.</title>
        <authorList>
            <person name="Baruah I.K."/>
            <person name="Leung J."/>
            <person name="Bukari Y."/>
            <person name="Amoako-Attah I."/>
            <person name="Meinhardt L.W."/>
            <person name="Bailey B.A."/>
            <person name="Cohen S.P."/>
        </authorList>
    </citation>
    <scope>NUCLEOTIDE SEQUENCE [LARGE SCALE GENOMIC DNA]</scope>
    <source>
        <strain evidence="2 3">GH-19</strain>
    </source>
</reference>
<accession>A0ABR1J848</accession>
<comment type="caution">
    <text evidence="2">The sequence shown here is derived from an EMBL/GenBank/DDBJ whole genome shotgun (WGS) entry which is preliminary data.</text>
</comment>
<sequence length="461" mass="52208">MDVFSIFDGILQNSNLVLLLSLFSIPLLRLLIRRVRNYFLKKETITYDLPSLGKARQEREKIRGAAVVCGGRYDTKLTIVFKDLIWPEHSIAGLLTARICSDHFEKVYIVEPESWLCTEDGKEVESWNQKNKRSRVMQYYSTHGNLVPVTQCLARLFPEFEQECCRSGINLLPADLRFLPGGSPMLCPYEEYNGSLPRCIPAGRRATETLIRRLTLDKKRYPNIFQISGLVTGVQADPAKPKYLKQVVIQNSETGAKENVDAMLVIDCTGPTRGGMKWLPEAGFRQSRSLEDLTVSYDPQMRYASFKYKLPKGFVNKIPEEVKAAAGLFVYRGDASCSQTLMGASKLESDFISLTCGSWGIPNLPEDLDGVREYLVSTKPTTPIPEWVWNFIDLCQQVEDTLEFSKVRAPPSFWTHYELADNLPSNWIALGDAVCRVNPVYGYSRRLQSPDGRGFIKHTFA</sequence>
<dbReference type="EMBL" id="JBANRG010000026">
    <property type="protein sequence ID" value="KAK7453537.1"/>
    <property type="molecule type" value="Genomic_DNA"/>
</dbReference>
<keyword evidence="3" id="KW-1185">Reference proteome</keyword>